<sequence length="201" mass="22534">MSLRDKLRTRQSNITVLGSDKENENVYGLNATSNENKLAIWNDLLKSERTQLSYGSISLRGVSGTVTGKREYQMMSMLIGDTLTSSTSVDIAKRYIDTYDKGSKHDNVVFNEGNYKAYGCHHAKKPFIPSEMKEESVQVYVVDRVDTQTGEKIGRYVKMTKSEAADYHAKQTAEYKAGKNTIETLMGDPSKRAKLEALLAE</sequence>
<organism evidence="1 2">
    <name type="scientific">Thalassotalea nanhaiensis</name>
    <dbReference type="NCBI Taxonomy" id="3065648"/>
    <lineage>
        <taxon>Bacteria</taxon>
        <taxon>Pseudomonadati</taxon>
        <taxon>Pseudomonadota</taxon>
        <taxon>Gammaproteobacteria</taxon>
        <taxon>Alteromonadales</taxon>
        <taxon>Colwelliaceae</taxon>
        <taxon>Thalassotalea</taxon>
    </lineage>
</organism>
<dbReference type="RefSeq" id="WP_348386694.1">
    <property type="nucleotide sequence ID" value="NZ_CP134146.1"/>
</dbReference>
<keyword evidence="2" id="KW-1185">Reference proteome</keyword>
<protein>
    <submittedName>
        <fullName evidence="1">Uncharacterized protein</fullName>
    </submittedName>
</protein>
<dbReference type="Proteomes" id="UP001248581">
    <property type="component" value="Chromosome"/>
</dbReference>
<evidence type="ECO:0000313" key="1">
    <source>
        <dbReference type="EMBL" id="WNC67535.1"/>
    </source>
</evidence>
<name>A0ABY9TIC2_9GAMM</name>
<gene>
    <name evidence="1" type="ORF">RI845_13535</name>
</gene>
<proteinExistence type="predicted"/>
<reference evidence="2" key="1">
    <citation type="submission" date="2023-09" db="EMBL/GenBank/DDBJ databases">
        <authorList>
            <person name="Li S."/>
            <person name="Li X."/>
            <person name="Zhang C."/>
            <person name="Zhao Z."/>
        </authorList>
    </citation>
    <scope>NUCLEOTIDE SEQUENCE [LARGE SCALE GENOMIC DNA]</scope>
    <source>
        <strain evidence="2">SQ345</strain>
    </source>
</reference>
<accession>A0ABY9TIC2</accession>
<evidence type="ECO:0000313" key="2">
    <source>
        <dbReference type="Proteomes" id="UP001248581"/>
    </source>
</evidence>
<dbReference type="EMBL" id="CP134146">
    <property type="protein sequence ID" value="WNC67535.1"/>
    <property type="molecule type" value="Genomic_DNA"/>
</dbReference>